<evidence type="ECO:0000313" key="1">
    <source>
        <dbReference type="EMBL" id="VDP58871.1"/>
    </source>
</evidence>
<organism evidence="3">
    <name type="scientific">Schistosoma curassoni</name>
    <dbReference type="NCBI Taxonomy" id="6186"/>
    <lineage>
        <taxon>Eukaryota</taxon>
        <taxon>Metazoa</taxon>
        <taxon>Spiralia</taxon>
        <taxon>Lophotrochozoa</taxon>
        <taxon>Platyhelminthes</taxon>
        <taxon>Trematoda</taxon>
        <taxon>Digenea</taxon>
        <taxon>Strigeidida</taxon>
        <taxon>Schistosomatoidea</taxon>
        <taxon>Schistosomatidae</taxon>
        <taxon>Schistosoma</taxon>
    </lineage>
</organism>
<dbReference type="EMBL" id="UZAK01037475">
    <property type="protein sequence ID" value="VDP58871.1"/>
    <property type="molecule type" value="Genomic_DNA"/>
</dbReference>
<dbReference type="WBParaSite" id="SCUD_0001527701-mRNA-1">
    <property type="protein sequence ID" value="SCUD_0001527701-mRNA-1"/>
    <property type="gene ID" value="SCUD_0001527701"/>
</dbReference>
<dbReference type="Proteomes" id="UP000279833">
    <property type="component" value="Unassembled WGS sequence"/>
</dbReference>
<evidence type="ECO:0000313" key="2">
    <source>
        <dbReference type="Proteomes" id="UP000279833"/>
    </source>
</evidence>
<protein>
    <submittedName>
        <fullName evidence="1 3">Uncharacterized protein</fullName>
    </submittedName>
</protein>
<reference evidence="3" key="1">
    <citation type="submission" date="2016-06" db="UniProtKB">
        <authorList>
            <consortium name="WormBaseParasite"/>
        </authorList>
    </citation>
    <scope>IDENTIFICATION</scope>
</reference>
<gene>
    <name evidence="1" type="ORF">SCUD_LOCUS15274</name>
</gene>
<accession>A0A183KJR6</accession>
<dbReference type="AlphaFoldDB" id="A0A183KJR6"/>
<sequence>MHDKLLTVSTEPTVLQDAFDDTSSSIFDFSMLERKMGICL</sequence>
<evidence type="ECO:0000313" key="3">
    <source>
        <dbReference type="WBParaSite" id="SCUD_0001527701-mRNA-1"/>
    </source>
</evidence>
<keyword evidence="2" id="KW-1185">Reference proteome</keyword>
<proteinExistence type="predicted"/>
<name>A0A183KJR6_9TREM</name>
<reference evidence="1 2" key="2">
    <citation type="submission" date="2018-11" db="EMBL/GenBank/DDBJ databases">
        <authorList>
            <consortium name="Pathogen Informatics"/>
        </authorList>
    </citation>
    <scope>NUCLEOTIDE SEQUENCE [LARGE SCALE GENOMIC DNA]</scope>
    <source>
        <strain evidence="1">Dakar</strain>
        <strain evidence="2">Dakar, Senegal</strain>
    </source>
</reference>